<dbReference type="Proteomes" id="UP000023152">
    <property type="component" value="Unassembled WGS sequence"/>
</dbReference>
<gene>
    <name evidence="3" type="ORF">RFI_15202</name>
</gene>
<feature type="domain" description="Fibronectin type-III" evidence="2">
    <location>
        <begin position="164"/>
        <end position="262"/>
    </location>
</feature>
<evidence type="ECO:0000313" key="3">
    <source>
        <dbReference type="EMBL" id="ETO22000.1"/>
    </source>
</evidence>
<keyword evidence="4" id="KW-1185">Reference proteome</keyword>
<name>X6N6V5_RETFI</name>
<dbReference type="SMART" id="SM00060">
    <property type="entry name" value="FN3"/>
    <property type="match status" value="1"/>
</dbReference>
<sequence length="348" mass="38701">MHKATPGNLQFPSPKDVEYHCFDPIECKCGSIRLSCFYLKEDYLKTNYKEKMGLGDLIEPKDIHPAVFKALSLTWEEEAQNLLQQFQQQNGLAPLTDSVSYSASVVQEEKTPCSTDPSLVLHDSNKVEGEEKKGETEEGGDKININGKIDTAITPSQSLHSLPSCENVSVEHIGADHVKLRWDKSVSEFAKHSPCTFEIQVQYPIVPSLAVKSHAVDTCSVTVSGLAPATPYCFQIRCKGSGNPHSVVSEWSHPICVTTGNLLLLFIYKEPISVHTSTQLLIGEMEALQEENTQLRLMLETQQTLIDDQKSQLLHNREEINRLQSLCDTLRADAADQLQRNSVTPPPS</sequence>
<dbReference type="Gene3D" id="2.60.40.10">
    <property type="entry name" value="Immunoglobulins"/>
    <property type="match status" value="1"/>
</dbReference>
<dbReference type="InterPro" id="IPR013783">
    <property type="entry name" value="Ig-like_fold"/>
</dbReference>
<dbReference type="PROSITE" id="PS50853">
    <property type="entry name" value="FN3"/>
    <property type="match status" value="1"/>
</dbReference>
<dbReference type="InterPro" id="IPR003961">
    <property type="entry name" value="FN3_dom"/>
</dbReference>
<dbReference type="AlphaFoldDB" id="X6N6V5"/>
<proteinExistence type="predicted"/>
<organism evidence="3 4">
    <name type="scientific">Reticulomyxa filosa</name>
    <dbReference type="NCBI Taxonomy" id="46433"/>
    <lineage>
        <taxon>Eukaryota</taxon>
        <taxon>Sar</taxon>
        <taxon>Rhizaria</taxon>
        <taxon>Retaria</taxon>
        <taxon>Foraminifera</taxon>
        <taxon>Monothalamids</taxon>
        <taxon>Reticulomyxidae</taxon>
        <taxon>Reticulomyxa</taxon>
    </lineage>
</organism>
<evidence type="ECO:0000259" key="2">
    <source>
        <dbReference type="PROSITE" id="PS50853"/>
    </source>
</evidence>
<dbReference type="CDD" id="cd00063">
    <property type="entry name" value="FN3"/>
    <property type="match status" value="1"/>
</dbReference>
<dbReference type="EMBL" id="ASPP01011119">
    <property type="protein sequence ID" value="ETO22000.1"/>
    <property type="molecule type" value="Genomic_DNA"/>
</dbReference>
<evidence type="ECO:0000313" key="4">
    <source>
        <dbReference type="Proteomes" id="UP000023152"/>
    </source>
</evidence>
<dbReference type="InterPro" id="IPR036116">
    <property type="entry name" value="FN3_sf"/>
</dbReference>
<dbReference type="SUPFAM" id="SSF49265">
    <property type="entry name" value="Fibronectin type III"/>
    <property type="match status" value="1"/>
</dbReference>
<evidence type="ECO:0000256" key="1">
    <source>
        <dbReference type="SAM" id="MobiDB-lite"/>
    </source>
</evidence>
<accession>X6N6V5</accession>
<reference evidence="3 4" key="1">
    <citation type="journal article" date="2013" name="Curr. Biol.">
        <title>The Genome of the Foraminiferan Reticulomyxa filosa.</title>
        <authorList>
            <person name="Glockner G."/>
            <person name="Hulsmann N."/>
            <person name="Schleicher M."/>
            <person name="Noegel A.A."/>
            <person name="Eichinger L."/>
            <person name="Gallinger C."/>
            <person name="Pawlowski J."/>
            <person name="Sierra R."/>
            <person name="Euteneuer U."/>
            <person name="Pillet L."/>
            <person name="Moustafa A."/>
            <person name="Platzer M."/>
            <person name="Groth M."/>
            <person name="Szafranski K."/>
            <person name="Schliwa M."/>
        </authorList>
    </citation>
    <scope>NUCLEOTIDE SEQUENCE [LARGE SCALE GENOMIC DNA]</scope>
</reference>
<comment type="caution">
    <text evidence="3">The sequence shown here is derived from an EMBL/GenBank/DDBJ whole genome shotgun (WGS) entry which is preliminary data.</text>
</comment>
<protein>
    <recommendedName>
        <fullName evidence="2">Fibronectin type-III domain-containing protein</fullName>
    </recommendedName>
</protein>
<feature type="region of interest" description="Disordered" evidence="1">
    <location>
        <begin position="113"/>
        <end position="142"/>
    </location>
</feature>
<feature type="compositionally biased region" description="Basic and acidic residues" evidence="1">
    <location>
        <begin position="123"/>
        <end position="141"/>
    </location>
</feature>